<sequence length="210" mass="22463">MPPAALIVVDGVTRISPAFRDEIASQSEAREQAARGGTMASGHILVLAGRDMPSSALGDVLVAGTRTGVTTYSLLVNDEPQRRSLPIYVPSMSFYGQSPEVERARRLDIVFTVHRDAIEARVAGEGEHRFPGHDFAAIAAFALQTKRAHPKEAIATLRVDGDVTLQALVSVLDAVRGEGCLLNDAFMGVGRIPDVCIFFSPIVEVATRAP</sequence>
<reference evidence="1 2" key="1">
    <citation type="submission" date="2022-11" db="EMBL/GenBank/DDBJ databases">
        <title>Minimal conservation of predation-associated metabolite biosynthetic gene clusters underscores biosynthetic potential of Myxococcota including descriptions for ten novel species: Archangium lansinium sp. nov., Myxococcus landrumus sp. nov., Nannocystis bai.</title>
        <authorList>
            <person name="Ahearne A."/>
            <person name="Stevens C."/>
            <person name="Dowd S."/>
        </authorList>
    </citation>
    <scope>NUCLEOTIDE SEQUENCE [LARGE SCALE GENOMIC DNA]</scope>
    <source>
        <strain evidence="1 2">NCELM</strain>
    </source>
</reference>
<comment type="caution">
    <text evidence="1">The sequence shown here is derived from an EMBL/GenBank/DDBJ whole genome shotgun (WGS) entry which is preliminary data.</text>
</comment>
<dbReference type="EMBL" id="JAQNDN010000028">
    <property type="protein sequence ID" value="MDC0676037.1"/>
    <property type="molecule type" value="Genomic_DNA"/>
</dbReference>
<name>A0ABT5BPD5_9BACT</name>
<dbReference type="RefSeq" id="WP_272011733.1">
    <property type="nucleotide sequence ID" value="NZ_JAQNDN010000028.1"/>
</dbReference>
<evidence type="ECO:0000313" key="1">
    <source>
        <dbReference type="EMBL" id="MDC0676037.1"/>
    </source>
</evidence>
<keyword evidence="2" id="KW-1185">Reference proteome</keyword>
<organism evidence="1 2">
    <name type="scientific">Nannocystis radixulma</name>
    <dbReference type="NCBI Taxonomy" id="2995305"/>
    <lineage>
        <taxon>Bacteria</taxon>
        <taxon>Pseudomonadati</taxon>
        <taxon>Myxococcota</taxon>
        <taxon>Polyangia</taxon>
        <taxon>Nannocystales</taxon>
        <taxon>Nannocystaceae</taxon>
        <taxon>Nannocystis</taxon>
    </lineage>
</organism>
<protein>
    <submittedName>
        <fullName evidence="1">Uncharacterized protein</fullName>
    </submittedName>
</protein>
<dbReference type="Proteomes" id="UP001217838">
    <property type="component" value="Unassembled WGS sequence"/>
</dbReference>
<proteinExistence type="predicted"/>
<evidence type="ECO:0000313" key="2">
    <source>
        <dbReference type="Proteomes" id="UP001217838"/>
    </source>
</evidence>
<accession>A0ABT5BPD5</accession>
<gene>
    <name evidence="1" type="ORF">POL58_50365</name>
</gene>